<dbReference type="Proteomes" id="UP000017127">
    <property type="component" value="Unassembled WGS sequence"/>
</dbReference>
<reference evidence="1 2" key="1">
    <citation type="journal article" date="2013" name="Front. Microbiol.">
        <title>Comparative genomic analyses of the cyanobacterium, Lyngbya aestuarii BL J, a powerful hydrogen producer.</title>
        <authorList>
            <person name="Kothari A."/>
            <person name="Vaughn M."/>
            <person name="Garcia-Pichel F."/>
        </authorList>
    </citation>
    <scope>NUCLEOTIDE SEQUENCE [LARGE SCALE GENOMIC DNA]</scope>
    <source>
        <strain evidence="1 2">BL J</strain>
    </source>
</reference>
<accession>U7QKT8</accession>
<evidence type="ECO:0000313" key="1">
    <source>
        <dbReference type="EMBL" id="ERT07730.1"/>
    </source>
</evidence>
<sequence length="116" mass="13465">MLAFNLQHSLRHYSKLTAQSDQIIFVLCDRDYRFRLDSLMLSVMLLNPALLNQLAHILVYFVDGKIDLNLIFIKLFGSQTGGNVYSGNNAYQYLQELTPFDLQSWLQARKSRFSLD</sequence>
<protein>
    <submittedName>
        <fullName evidence="1">Uncharacterized protein</fullName>
    </submittedName>
</protein>
<dbReference type="AlphaFoldDB" id="U7QKT8"/>
<comment type="caution">
    <text evidence="1">The sequence shown here is derived from an EMBL/GenBank/DDBJ whole genome shotgun (WGS) entry which is preliminary data.</text>
</comment>
<keyword evidence="2" id="KW-1185">Reference proteome</keyword>
<gene>
    <name evidence="1" type="ORF">M595_2261</name>
</gene>
<name>U7QKT8_9CYAN</name>
<organism evidence="1 2">
    <name type="scientific">Lyngbya aestuarii BL J</name>
    <dbReference type="NCBI Taxonomy" id="1348334"/>
    <lineage>
        <taxon>Bacteria</taxon>
        <taxon>Bacillati</taxon>
        <taxon>Cyanobacteriota</taxon>
        <taxon>Cyanophyceae</taxon>
        <taxon>Oscillatoriophycideae</taxon>
        <taxon>Oscillatoriales</taxon>
        <taxon>Microcoleaceae</taxon>
        <taxon>Lyngbya</taxon>
    </lineage>
</organism>
<proteinExistence type="predicted"/>
<dbReference type="EMBL" id="AUZM01000018">
    <property type="protein sequence ID" value="ERT07730.1"/>
    <property type="molecule type" value="Genomic_DNA"/>
</dbReference>
<evidence type="ECO:0000313" key="2">
    <source>
        <dbReference type="Proteomes" id="UP000017127"/>
    </source>
</evidence>